<evidence type="ECO:0000313" key="1">
    <source>
        <dbReference type="EMBL" id="AMT94694.1"/>
    </source>
</evidence>
<evidence type="ECO:0000313" key="2">
    <source>
        <dbReference type="Proteomes" id="UP000075950"/>
    </source>
</evidence>
<dbReference type="KEGG" id="bly:A2T55_13830"/>
<sequence>MLSMATDQKLELEAPVSKKLLKNSGTVQDIFHSWYPKKLQRVEVQADSRSYRPLQKDNLTLSTFTAGVDAFFTLDKHFDEVSSLLYVYGFDTPLKDKELRARMSYHLNEAAEHAGKTLIEGVCNARRFLNPHMSWSKMSHGATISSFATLLSSHHELFYFPASYAYADLYPWGSHPLVDPLWSTEYLTIVHDGAEASRVEKTRKIAHNPSAQKHLRICFKKKGNYNCGSCSKCLRTKMALELEGQLHKFETLDHEIDLDQLKGIGISSQSDLIFARENYDFARQQQHAALAETLGQMIEEYEAKSG</sequence>
<gene>
    <name evidence="1" type="ORF">A2T55_13830</name>
</gene>
<dbReference type="AlphaFoldDB" id="A0A142NPK3"/>
<dbReference type="EMBL" id="CP014869">
    <property type="protein sequence ID" value="AMT94694.1"/>
    <property type="molecule type" value="Genomic_DNA"/>
</dbReference>
<dbReference type="Proteomes" id="UP000075950">
    <property type="component" value="Chromosome"/>
</dbReference>
<reference evidence="2" key="1">
    <citation type="submission" date="2016-03" db="EMBL/GenBank/DDBJ databases">
        <authorList>
            <person name="Ploux O."/>
        </authorList>
    </citation>
    <scope>NUCLEOTIDE SEQUENCE [LARGE SCALE GENOMIC DNA]</scope>
    <source>
        <strain evidence="2">BS258</strain>
    </source>
</reference>
<protein>
    <submittedName>
        <fullName evidence="1">Uncharacterized protein</fullName>
    </submittedName>
</protein>
<name>A0A142NPK3_BRELN</name>
<organism evidence="1 2">
    <name type="scientific">Brevibacterium linens</name>
    <dbReference type="NCBI Taxonomy" id="1703"/>
    <lineage>
        <taxon>Bacteria</taxon>
        <taxon>Bacillati</taxon>
        <taxon>Actinomycetota</taxon>
        <taxon>Actinomycetes</taxon>
        <taxon>Micrococcales</taxon>
        <taxon>Brevibacteriaceae</taxon>
        <taxon>Brevibacterium</taxon>
    </lineage>
</organism>
<accession>A0A142NPK3</accession>
<proteinExistence type="predicted"/>